<dbReference type="GO" id="GO:0019878">
    <property type="term" value="P:lysine biosynthetic process via aminoadipic acid"/>
    <property type="evidence" value="ECO:0007669"/>
    <property type="project" value="TreeGrafter"/>
</dbReference>
<name>A0A1I0ZF31_9CELL</name>
<accession>A0A1I0ZF31</accession>
<dbReference type="InterPro" id="IPR037143">
    <property type="entry name" value="4-PPantetheinyl_Trfase_dom_sf"/>
</dbReference>
<feature type="domain" description="4'-phosphopantetheinyl transferase" evidence="3">
    <location>
        <begin position="142"/>
        <end position="225"/>
    </location>
</feature>
<evidence type="ECO:0000259" key="3">
    <source>
        <dbReference type="Pfam" id="PF01648"/>
    </source>
</evidence>
<proteinExistence type="inferred from homology"/>
<evidence type="ECO:0000313" key="4">
    <source>
        <dbReference type="EMBL" id="SFB22803.1"/>
    </source>
</evidence>
<dbReference type="InterPro" id="IPR050559">
    <property type="entry name" value="P-Pant_transferase_sf"/>
</dbReference>
<keyword evidence="5" id="KW-1185">Reference proteome</keyword>
<protein>
    <submittedName>
        <fullName evidence="4">4'-phosphopantetheinyl transferase</fullName>
    </submittedName>
</protein>
<dbReference type="Gene3D" id="3.90.470.20">
    <property type="entry name" value="4'-phosphopantetheinyl transferase domain"/>
    <property type="match status" value="2"/>
</dbReference>
<evidence type="ECO:0000313" key="5">
    <source>
        <dbReference type="Proteomes" id="UP000199012"/>
    </source>
</evidence>
<dbReference type="GO" id="GO:0005829">
    <property type="term" value="C:cytosol"/>
    <property type="evidence" value="ECO:0007669"/>
    <property type="project" value="TreeGrafter"/>
</dbReference>
<dbReference type="EMBL" id="FOKA01000010">
    <property type="protein sequence ID" value="SFB22803.1"/>
    <property type="molecule type" value="Genomic_DNA"/>
</dbReference>
<comment type="similarity">
    <text evidence="1">Belongs to the P-Pant transferase superfamily. Gsp/Sfp/HetI/AcpT family.</text>
</comment>
<evidence type="ECO:0000256" key="1">
    <source>
        <dbReference type="ARBA" id="ARBA00010990"/>
    </source>
</evidence>
<gene>
    <name evidence="4" type="ORF">SAMN05421867_11096</name>
</gene>
<dbReference type="STRING" id="988821.SAMN05421867_11096"/>
<evidence type="ECO:0000256" key="2">
    <source>
        <dbReference type="ARBA" id="ARBA00022679"/>
    </source>
</evidence>
<dbReference type="Pfam" id="PF01648">
    <property type="entry name" value="ACPS"/>
    <property type="match status" value="1"/>
</dbReference>
<dbReference type="Proteomes" id="UP000199012">
    <property type="component" value="Unassembled WGS sequence"/>
</dbReference>
<dbReference type="PANTHER" id="PTHR12215">
    <property type="entry name" value="PHOSPHOPANTETHEINE TRANSFERASE"/>
    <property type="match status" value="1"/>
</dbReference>
<dbReference type="PANTHER" id="PTHR12215:SF10">
    <property type="entry name" value="L-AMINOADIPATE-SEMIALDEHYDE DEHYDROGENASE-PHOSPHOPANTETHEINYL TRANSFERASE"/>
    <property type="match status" value="1"/>
</dbReference>
<organism evidence="4 5">
    <name type="scientific">Cellulomonas marina</name>
    <dbReference type="NCBI Taxonomy" id="988821"/>
    <lineage>
        <taxon>Bacteria</taxon>
        <taxon>Bacillati</taxon>
        <taxon>Actinomycetota</taxon>
        <taxon>Actinomycetes</taxon>
        <taxon>Micrococcales</taxon>
        <taxon>Cellulomonadaceae</taxon>
        <taxon>Cellulomonas</taxon>
    </lineage>
</organism>
<sequence length="299" mass="30926">MAPRPGQDPGPGATAAGRGTVATASSRVVHVWVAPPAAGAALVELLDDDERARRAALPVRAANAFTTGRALLRLAVAERAGVPPESVVLAARCPTCGGAHGRVRVVHPRGVEVSVTRSGPLVAVAVLQADGRGHRPRRVDDIGVDVVATGPEGTGPGSTAPFADVALGPRDRRRLVRVPAATRHALLTTAWARKEAVLKATGAGLRTDPRGIAVLGRGGRPRRVRHQRRVVDVVDLALPAPREGGTSPVPSRLGAGVVAAVAVARPWWRPRRRPTVVVRDGATLLAVAADPTDQRALGA</sequence>
<dbReference type="AlphaFoldDB" id="A0A1I0ZF31"/>
<dbReference type="InterPro" id="IPR008278">
    <property type="entry name" value="4-PPantetheinyl_Trfase_dom"/>
</dbReference>
<dbReference type="GO" id="GO:0008897">
    <property type="term" value="F:holo-[acyl-carrier-protein] synthase activity"/>
    <property type="evidence" value="ECO:0007669"/>
    <property type="project" value="InterPro"/>
</dbReference>
<dbReference type="GO" id="GO:0000287">
    <property type="term" value="F:magnesium ion binding"/>
    <property type="evidence" value="ECO:0007669"/>
    <property type="project" value="InterPro"/>
</dbReference>
<dbReference type="SUPFAM" id="SSF56214">
    <property type="entry name" value="4'-phosphopantetheinyl transferase"/>
    <property type="match status" value="2"/>
</dbReference>
<reference evidence="5" key="1">
    <citation type="submission" date="2016-10" db="EMBL/GenBank/DDBJ databases">
        <authorList>
            <person name="Varghese N."/>
            <person name="Submissions S."/>
        </authorList>
    </citation>
    <scope>NUCLEOTIDE SEQUENCE [LARGE SCALE GENOMIC DNA]</scope>
    <source>
        <strain evidence="5">CGMCC 4.6945</strain>
    </source>
</reference>
<keyword evidence="2 4" id="KW-0808">Transferase</keyword>